<evidence type="ECO:0000256" key="5">
    <source>
        <dbReference type="SAM" id="Phobius"/>
    </source>
</evidence>
<feature type="transmembrane region" description="Helical" evidence="5">
    <location>
        <begin position="347"/>
        <end position="365"/>
    </location>
</feature>
<proteinExistence type="predicted"/>
<gene>
    <name evidence="7" type="ORF">NX782_03760</name>
</gene>
<evidence type="ECO:0000313" key="7">
    <source>
        <dbReference type="EMBL" id="MCS0588315.1"/>
    </source>
</evidence>
<dbReference type="InterPro" id="IPR004837">
    <property type="entry name" value="NaCa_Exmemb"/>
</dbReference>
<evidence type="ECO:0000256" key="1">
    <source>
        <dbReference type="ARBA" id="ARBA00004141"/>
    </source>
</evidence>
<dbReference type="RefSeq" id="WP_075791032.1">
    <property type="nucleotide sequence ID" value="NZ_JANUGX010000003.1"/>
</dbReference>
<feature type="domain" description="Sodium/calcium exchanger membrane region" evidence="6">
    <location>
        <begin position="37"/>
        <end position="177"/>
    </location>
</feature>
<reference evidence="7 8" key="1">
    <citation type="submission" date="2022-08" db="EMBL/GenBank/DDBJ databases">
        <title>Reclassification of Massilia species as members of the genera Telluria, Duganella, Pseudoduganella, Mokoshia gen. nov. and Zemynaea gen. nov. using orthogonal and non-orthogonal genome-based approaches.</title>
        <authorList>
            <person name="Bowman J.P."/>
        </authorList>
    </citation>
    <scope>NUCLEOTIDE SEQUENCE [LARGE SCALE GENOMIC DNA]</scope>
    <source>
        <strain evidence="7 8">LMG 28164</strain>
    </source>
</reference>
<accession>A0ABT2A364</accession>
<feature type="transmembrane region" description="Helical" evidence="5">
    <location>
        <begin position="105"/>
        <end position="124"/>
    </location>
</feature>
<protein>
    <submittedName>
        <fullName evidence="7">Sodium:proton exchanger</fullName>
    </submittedName>
</protein>
<feature type="transmembrane region" description="Helical" evidence="5">
    <location>
        <begin position="136"/>
        <end position="156"/>
    </location>
</feature>
<evidence type="ECO:0000256" key="2">
    <source>
        <dbReference type="ARBA" id="ARBA00022692"/>
    </source>
</evidence>
<keyword evidence="2 5" id="KW-0812">Transmembrane</keyword>
<keyword evidence="8" id="KW-1185">Reference proteome</keyword>
<dbReference type="Pfam" id="PF01699">
    <property type="entry name" value="Na_Ca_ex"/>
    <property type="match status" value="2"/>
</dbReference>
<keyword evidence="3 5" id="KW-1133">Transmembrane helix</keyword>
<evidence type="ECO:0000259" key="6">
    <source>
        <dbReference type="Pfam" id="PF01699"/>
    </source>
</evidence>
<feature type="transmembrane region" description="Helical" evidence="5">
    <location>
        <begin position="30"/>
        <end position="51"/>
    </location>
</feature>
<feature type="domain" description="Sodium/calcium exchanger membrane region" evidence="6">
    <location>
        <begin position="218"/>
        <end position="362"/>
    </location>
</feature>
<dbReference type="EMBL" id="JANUGX010000003">
    <property type="protein sequence ID" value="MCS0588315.1"/>
    <property type="molecule type" value="Genomic_DNA"/>
</dbReference>
<organism evidence="7 8">
    <name type="scientific">Massilia norwichensis</name>
    <dbReference type="NCBI Taxonomy" id="1442366"/>
    <lineage>
        <taxon>Bacteria</taxon>
        <taxon>Pseudomonadati</taxon>
        <taxon>Pseudomonadota</taxon>
        <taxon>Betaproteobacteria</taxon>
        <taxon>Burkholderiales</taxon>
        <taxon>Oxalobacteraceae</taxon>
        <taxon>Telluria group</taxon>
        <taxon>Massilia</taxon>
    </lineage>
</organism>
<name>A0ABT2A364_9BURK</name>
<comment type="subcellular location">
    <subcellularLocation>
        <location evidence="1">Membrane</location>
        <topology evidence="1">Multi-pass membrane protein</topology>
    </subcellularLocation>
</comment>
<feature type="transmembrane region" description="Helical" evidence="5">
    <location>
        <begin position="63"/>
        <end position="85"/>
    </location>
</feature>
<feature type="transmembrane region" description="Helical" evidence="5">
    <location>
        <begin position="292"/>
        <end position="311"/>
    </location>
</feature>
<evidence type="ECO:0000313" key="8">
    <source>
        <dbReference type="Proteomes" id="UP001205560"/>
    </source>
</evidence>
<keyword evidence="4 5" id="KW-0472">Membrane</keyword>
<dbReference type="Proteomes" id="UP001205560">
    <property type="component" value="Unassembled WGS sequence"/>
</dbReference>
<feature type="transmembrane region" description="Helical" evidence="5">
    <location>
        <begin position="250"/>
        <end position="272"/>
    </location>
</feature>
<dbReference type="Gene3D" id="1.20.1420.30">
    <property type="entry name" value="NCX, central ion-binding region"/>
    <property type="match status" value="2"/>
</dbReference>
<sequence length="412" mass="44771">MKRFLMLVGIAFAAIVPALFVRMTGWKLSPLAAASTFGIAVVAAGFMLSWGAETAEKHISQGLILAAVALVTVLPEYAVDMYYAFQAGKAPESSYVHYAAANMTGANRMLVGLAWPTIMLLHWWRNRERHIVLGSANRLEIGFLLLASVYGFVILFKNRIDLIDFAVLFAVFACYIWQVGRIPKAENSEAAEEDEEPGPAAALSALPLCAQWAWMAGLGLFAAFAILMSAEPFAEAIVASGRQIGIDEFLLIQWIAPIASEAPSISIAILFVLSRRAANALTTMISDKINQWTLLVGMLPLAMSFGAGDVIGLRLDGRQHEEFFLTAAQSIFALSLLLRLRFSLWSGMVLILLFAAQIAIAFVFQHDEGKVIASLTILAWVYLGLSVPLFLKQLPGLASVIRSVVRGPAPIQ</sequence>
<comment type="caution">
    <text evidence="7">The sequence shown here is derived from an EMBL/GenBank/DDBJ whole genome shotgun (WGS) entry which is preliminary data.</text>
</comment>
<feature type="transmembrane region" description="Helical" evidence="5">
    <location>
        <begin position="212"/>
        <end position="230"/>
    </location>
</feature>
<feature type="transmembrane region" description="Helical" evidence="5">
    <location>
        <begin position="162"/>
        <end position="180"/>
    </location>
</feature>
<feature type="transmembrane region" description="Helical" evidence="5">
    <location>
        <begin position="371"/>
        <end position="391"/>
    </location>
</feature>
<evidence type="ECO:0000256" key="4">
    <source>
        <dbReference type="ARBA" id="ARBA00023136"/>
    </source>
</evidence>
<evidence type="ECO:0000256" key="3">
    <source>
        <dbReference type="ARBA" id="ARBA00022989"/>
    </source>
</evidence>
<dbReference type="InterPro" id="IPR044880">
    <property type="entry name" value="NCX_ion-bd_dom_sf"/>
</dbReference>